<protein>
    <submittedName>
        <fullName evidence="2">Protein phosphatase</fullName>
    </submittedName>
</protein>
<dbReference type="InterPro" id="IPR015655">
    <property type="entry name" value="PP2C"/>
</dbReference>
<name>A0A3N1GVF8_9ACTN</name>
<dbReference type="PANTHER" id="PTHR47992">
    <property type="entry name" value="PROTEIN PHOSPHATASE"/>
    <property type="match status" value="1"/>
</dbReference>
<dbReference type="CDD" id="cd00143">
    <property type="entry name" value="PP2Cc"/>
    <property type="match status" value="1"/>
</dbReference>
<evidence type="ECO:0000259" key="1">
    <source>
        <dbReference type="PROSITE" id="PS51746"/>
    </source>
</evidence>
<comment type="caution">
    <text evidence="2">The sequence shown here is derived from an EMBL/GenBank/DDBJ whole genome shotgun (WGS) entry which is preliminary data.</text>
</comment>
<dbReference type="Gene3D" id="3.60.40.10">
    <property type="entry name" value="PPM-type phosphatase domain"/>
    <property type="match status" value="1"/>
</dbReference>
<organism evidence="2 3">
    <name type="scientific">Couchioplanes caeruleus</name>
    <dbReference type="NCBI Taxonomy" id="56438"/>
    <lineage>
        <taxon>Bacteria</taxon>
        <taxon>Bacillati</taxon>
        <taxon>Actinomycetota</taxon>
        <taxon>Actinomycetes</taxon>
        <taxon>Micromonosporales</taxon>
        <taxon>Micromonosporaceae</taxon>
        <taxon>Couchioplanes</taxon>
    </lineage>
</organism>
<dbReference type="EMBL" id="RJKL01000001">
    <property type="protein sequence ID" value="ROP34184.1"/>
    <property type="molecule type" value="Genomic_DNA"/>
</dbReference>
<dbReference type="Proteomes" id="UP000271683">
    <property type="component" value="Unassembled WGS sequence"/>
</dbReference>
<dbReference type="SUPFAM" id="SSF81606">
    <property type="entry name" value="PP2C-like"/>
    <property type="match status" value="1"/>
</dbReference>
<dbReference type="SMART" id="SM00331">
    <property type="entry name" value="PP2C_SIG"/>
    <property type="match status" value="1"/>
</dbReference>
<dbReference type="InterPro" id="IPR001932">
    <property type="entry name" value="PPM-type_phosphatase-like_dom"/>
</dbReference>
<dbReference type="Pfam" id="PF13672">
    <property type="entry name" value="PP2C_2"/>
    <property type="match status" value="1"/>
</dbReference>
<evidence type="ECO:0000313" key="2">
    <source>
        <dbReference type="EMBL" id="ROP34184.1"/>
    </source>
</evidence>
<sequence>MLSALWQSGGMSLVLRAVAASDQGLVRSNNEDAVFVGGRLLVVADGMGGLPAGELASDILVKSVAVVDDLPDTGEPLQDLIAALGTANERIEAAVADDEARDGMGTTVTALLLAGDRVAALNVGDSRCYLMRDGDLTQITRDDTYVQALVDQGVLTPDDARRHPQRALVTQAVQGGPFRPAGRMVPVQAGDRFLLCSDGLSDYVEDEVIAATLRAYQDRQVCAAELIARTLEAGAPDNVTVIVADLEPAAD</sequence>
<dbReference type="SMART" id="SM00332">
    <property type="entry name" value="PP2Cc"/>
    <property type="match status" value="1"/>
</dbReference>
<reference evidence="2 3" key="1">
    <citation type="submission" date="2018-11" db="EMBL/GenBank/DDBJ databases">
        <title>Sequencing the genomes of 1000 actinobacteria strains.</title>
        <authorList>
            <person name="Klenk H.-P."/>
        </authorList>
    </citation>
    <scope>NUCLEOTIDE SEQUENCE [LARGE SCALE GENOMIC DNA]</scope>
    <source>
        <strain evidence="2 3">DSM 43634</strain>
    </source>
</reference>
<proteinExistence type="predicted"/>
<accession>A0A3N1GVF8</accession>
<dbReference type="AlphaFoldDB" id="A0A3N1GVF8"/>
<dbReference type="InterPro" id="IPR036457">
    <property type="entry name" value="PPM-type-like_dom_sf"/>
</dbReference>
<dbReference type="PROSITE" id="PS51746">
    <property type="entry name" value="PPM_2"/>
    <property type="match status" value="1"/>
</dbReference>
<gene>
    <name evidence="2" type="ORF">EDD30_7261</name>
</gene>
<dbReference type="GO" id="GO:0004722">
    <property type="term" value="F:protein serine/threonine phosphatase activity"/>
    <property type="evidence" value="ECO:0007669"/>
    <property type="project" value="InterPro"/>
</dbReference>
<evidence type="ECO:0000313" key="3">
    <source>
        <dbReference type="Proteomes" id="UP000271683"/>
    </source>
</evidence>
<feature type="domain" description="PPM-type phosphatase" evidence="1">
    <location>
        <begin position="16"/>
        <end position="246"/>
    </location>
</feature>